<evidence type="ECO:0008006" key="5">
    <source>
        <dbReference type="Google" id="ProtNLM"/>
    </source>
</evidence>
<reference evidence="3 4" key="1">
    <citation type="submission" date="2016-11" db="EMBL/GenBank/DDBJ databases">
        <authorList>
            <person name="Jaros S."/>
            <person name="Januszkiewicz K."/>
            <person name="Wedrychowicz H."/>
        </authorList>
    </citation>
    <scope>NUCLEOTIDE SEQUENCE [LARGE SCALE GENOMIC DNA]</scope>
    <source>
        <strain evidence="3 4">DSM 19436</strain>
    </source>
</reference>
<dbReference type="STRING" id="1122133.SAMN02745157_0554"/>
<dbReference type="AlphaFoldDB" id="A0A1M4UWW9"/>
<feature type="chain" id="PRO_5013381888" description="DUF2092 domain-containing protein" evidence="2">
    <location>
        <begin position="28"/>
        <end position="256"/>
    </location>
</feature>
<gene>
    <name evidence="3" type="ORF">SAMN02745157_0554</name>
</gene>
<sequence length="256" mass="27740">MLKQTSWRAAVLCGFLGLAPFAAPALAADEAPKPIIEQGALDQLKKMSDTLKAANAIELSITDFREVPSSQGQMITLTTSADITAERPNKFRAEAVVNGAETSFVYDGKTFTALDKAKNLYVSAEIGADKMDAFFQKLAEARGIEFSVADFLSSDPYAIFSKGLTNAYDVGTATIDGVVTEHLVFSAPGIEWQLWIDPTTSLPRLFTVIYNDVPREPRFLVNFRSWNLKAAPAADTFTFTPPKDATAISFLPAGTP</sequence>
<evidence type="ECO:0000313" key="4">
    <source>
        <dbReference type="Proteomes" id="UP000184485"/>
    </source>
</evidence>
<keyword evidence="1 2" id="KW-0732">Signal</keyword>
<dbReference type="EMBL" id="FQUP01000001">
    <property type="protein sequence ID" value="SHE61175.1"/>
    <property type="molecule type" value="Genomic_DNA"/>
</dbReference>
<proteinExistence type="predicted"/>
<accession>A0A1M4UWW9</accession>
<dbReference type="SUPFAM" id="SSF89392">
    <property type="entry name" value="Prokaryotic lipoproteins and lipoprotein localization factors"/>
    <property type="match status" value="1"/>
</dbReference>
<dbReference type="RefSeq" id="WP_175561682.1">
    <property type="nucleotide sequence ID" value="NZ_FQUP01000001.1"/>
</dbReference>
<evidence type="ECO:0000256" key="2">
    <source>
        <dbReference type="SAM" id="SignalP"/>
    </source>
</evidence>
<feature type="signal peptide" evidence="2">
    <location>
        <begin position="1"/>
        <end position="27"/>
    </location>
</feature>
<dbReference type="Pfam" id="PF09865">
    <property type="entry name" value="DUF2092"/>
    <property type="match status" value="1"/>
</dbReference>
<organism evidence="3 4">
    <name type="scientific">Kaistia soli DSM 19436</name>
    <dbReference type="NCBI Taxonomy" id="1122133"/>
    <lineage>
        <taxon>Bacteria</taxon>
        <taxon>Pseudomonadati</taxon>
        <taxon>Pseudomonadota</taxon>
        <taxon>Alphaproteobacteria</taxon>
        <taxon>Hyphomicrobiales</taxon>
        <taxon>Kaistiaceae</taxon>
        <taxon>Kaistia</taxon>
    </lineage>
</organism>
<protein>
    <recommendedName>
        <fullName evidence="5">DUF2092 domain-containing protein</fullName>
    </recommendedName>
</protein>
<dbReference type="Proteomes" id="UP000184485">
    <property type="component" value="Unassembled WGS sequence"/>
</dbReference>
<dbReference type="InterPro" id="IPR019207">
    <property type="entry name" value="DUF2092"/>
</dbReference>
<dbReference type="InterPro" id="IPR029046">
    <property type="entry name" value="LolA/LolB/LppX"/>
</dbReference>
<name>A0A1M4UWW9_9HYPH</name>
<dbReference type="Gene3D" id="2.50.20.10">
    <property type="entry name" value="Lipoprotein localisation LolA/LolB/LppX"/>
    <property type="match status" value="1"/>
</dbReference>
<evidence type="ECO:0000256" key="1">
    <source>
        <dbReference type="ARBA" id="ARBA00022729"/>
    </source>
</evidence>
<evidence type="ECO:0000313" key="3">
    <source>
        <dbReference type="EMBL" id="SHE61175.1"/>
    </source>
</evidence>
<keyword evidence="4" id="KW-1185">Reference proteome</keyword>